<evidence type="ECO:0000313" key="2">
    <source>
        <dbReference type="Proteomes" id="UP000288805"/>
    </source>
</evidence>
<protein>
    <recommendedName>
        <fullName evidence="3">Mitochondrial protein</fullName>
    </recommendedName>
</protein>
<accession>A0A438EYD0</accession>
<name>A0A438EYD0_VITVI</name>
<evidence type="ECO:0008006" key="3">
    <source>
        <dbReference type="Google" id="ProtNLM"/>
    </source>
</evidence>
<comment type="caution">
    <text evidence="1">The sequence shown here is derived from an EMBL/GenBank/DDBJ whole genome shotgun (WGS) entry which is preliminary data.</text>
</comment>
<evidence type="ECO:0000313" key="1">
    <source>
        <dbReference type="EMBL" id="RVW52761.1"/>
    </source>
</evidence>
<dbReference type="Proteomes" id="UP000288805">
    <property type="component" value="Unassembled WGS sequence"/>
</dbReference>
<sequence>MAVAKSKDGIYTSQRKYILNLLIESKMLSCKPKSTPIDPKHQLGGAIDGLPMDNGKYQRLVGKLIYLSNT</sequence>
<proteinExistence type="predicted"/>
<dbReference type="AlphaFoldDB" id="A0A438EYD0"/>
<gene>
    <name evidence="1" type="ORF">CK203_076648</name>
</gene>
<reference evidence="1 2" key="1">
    <citation type="journal article" date="2018" name="PLoS Genet.">
        <title>Population sequencing reveals clonal diversity and ancestral inbreeding in the grapevine cultivar Chardonnay.</title>
        <authorList>
            <person name="Roach M.J."/>
            <person name="Johnson D.L."/>
            <person name="Bohlmann J."/>
            <person name="van Vuuren H.J."/>
            <person name="Jones S.J."/>
            <person name="Pretorius I.S."/>
            <person name="Schmidt S.A."/>
            <person name="Borneman A.R."/>
        </authorList>
    </citation>
    <scope>NUCLEOTIDE SEQUENCE [LARGE SCALE GENOMIC DNA]</scope>
    <source>
        <strain evidence="2">cv. Chardonnay</strain>
        <tissue evidence="1">Leaf</tissue>
    </source>
</reference>
<dbReference type="EMBL" id="QGNW01001162">
    <property type="protein sequence ID" value="RVW52761.1"/>
    <property type="molecule type" value="Genomic_DNA"/>
</dbReference>
<organism evidence="1 2">
    <name type="scientific">Vitis vinifera</name>
    <name type="common">Grape</name>
    <dbReference type="NCBI Taxonomy" id="29760"/>
    <lineage>
        <taxon>Eukaryota</taxon>
        <taxon>Viridiplantae</taxon>
        <taxon>Streptophyta</taxon>
        <taxon>Embryophyta</taxon>
        <taxon>Tracheophyta</taxon>
        <taxon>Spermatophyta</taxon>
        <taxon>Magnoliopsida</taxon>
        <taxon>eudicotyledons</taxon>
        <taxon>Gunneridae</taxon>
        <taxon>Pentapetalae</taxon>
        <taxon>rosids</taxon>
        <taxon>Vitales</taxon>
        <taxon>Vitaceae</taxon>
        <taxon>Viteae</taxon>
        <taxon>Vitis</taxon>
    </lineage>
</organism>